<keyword evidence="5 12" id="KW-0597">Phosphoprotein</keyword>
<dbReference type="Gene3D" id="1.20.120.160">
    <property type="entry name" value="HPT domain"/>
    <property type="match status" value="1"/>
</dbReference>
<dbReference type="InterPro" id="IPR005467">
    <property type="entry name" value="His_kinase_dom"/>
</dbReference>
<dbReference type="PANTHER" id="PTHR43395">
    <property type="entry name" value="SENSOR HISTIDINE KINASE CHEA"/>
    <property type="match status" value="1"/>
</dbReference>
<evidence type="ECO:0000259" key="15">
    <source>
        <dbReference type="PROSITE" id="PS50851"/>
    </source>
</evidence>
<feature type="domain" description="HPt" evidence="16">
    <location>
        <begin position="1"/>
        <end position="106"/>
    </location>
</feature>
<comment type="function">
    <text evidence="11">Involved in the transmission of sensory signals from the chemoreceptors to the flagellar motors. CheA is autophosphorylated; it can transfer its phosphate group to either CheB or CheY.</text>
</comment>
<feature type="compositionally biased region" description="Basic and acidic residues" evidence="13">
    <location>
        <begin position="291"/>
        <end position="309"/>
    </location>
</feature>
<protein>
    <recommendedName>
        <fullName evidence="3">Chemotaxis protein CheA</fullName>
        <ecNumber evidence="2">2.7.13.3</ecNumber>
    </recommendedName>
</protein>
<keyword evidence="9" id="KW-0067">ATP-binding</keyword>
<evidence type="ECO:0000256" key="10">
    <source>
        <dbReference type="ARBA" id="ARBA00023012"/>
    </source>
</evidence>
<dbReference type="Gene3D" id="1.10.287.560">
    <property type="entry name" value="Histidine kinase CheA-like, homodimeric domain"/>
    <property type="match status" value="1"/>
</dbReference>
<evidence type="ECO:0000256" key="9">
    <source>
        <dbReference type="ARBA" id="ARBA00022840"/>
    </source>
</evidence>
<evidence type="ECO:0000256" key="1">
    <source>
        <dbReference type="ARBA" id="ARBA00000085"/>
    </source>
</evidence>
<evidence type="ECO:0000259" key="16">
    <source>
        <dbReference type="PROSITE" id="PS50894"/>
    </source>
</evidence>
<dbReference type="InterPro" id="IPR002545">
    <property type="entry name" value="CheW-lke_dom"/>
</dbReference>
<organism evidence="17 18">
    <name type="scientific">Arcobacter roscoffensis</name>
    <dbReference type="NCBI Taxonomy" id="2961520"/>
    <lineage>
        <taxon>Bacteria</taxon>
        <taxon>Pseudomonadati</taxon>
        <taxon>Campylobacterota</taxon>
        <taxon>Epsilonproteobacteria</taxon>
        <taxon>Campylobacterales</taxon>
        <taxon>Arcobacteraceae</taxon>
        <taxon>Arcobacter</taxon>
    </lineage>
</organism>
<dbReference type="SMART" id="SM00387">
    <property type="entry name" value="HATPase_c"/>
    <property type="match status" value="1"/>
</dbReference>
<keyword evidence="4" id="KW-0145">Chemotaxis</keyword>
<dbReference type="SMART" id="SM01231">
    <property type="entry name" value="H-kinase_dim"/>
    <property type="match status" value="1"/>
</dbReference>
<dbReference type="SUPFAM" id="SSF47384">
    <property type="entry name" value="Homodimeric domain of signal transducing histidine kinase"/>
    <property type="match status" value="1"/>
</dbReference>
<dbReference type="CDD" id="cd00731">
    <property type="entry name" value="CheA_reg"/>
    <property type="match status" value="1"/>
</dbReference>
<name>A0ABY5E0H0_9BACT</name>
<reference evidence="17" key="1">
    <citation type="submission" date="2022-07" db="EMBL/GenBank/DDBJ databases">
        <title>Arcobacter roscoffensis sp. nov., a marine bacterium isolated from coastal seawater collected from Roscoff, France.</title>
        <authorList>
            <person name="Pascual J."/>
            <person name="Lepeaux C."/>
            <person name="Methner A."/>
            <person name="Overmann J."/>
        </authorList>
    </citation>
    <scope>NUCLEOTIDE SEQUENCE</scope>
    <source>
        <strain evidence="17">ARW1-2F2</strain>
    </source>
</reference>
<dbReference type="RefSeq" id="WP_254575386.1">
    <property type="nucleotide sequence ID" value="NZ_CP100595.1"/>
</dbReference>
<evidence type="ECO:0000259" key="14">
    <source>
        <dbReference type="PROSITE" id="PS50109"/>
    </source>
</evidence>
<dbReference type="PROSITE" id="PS50851">
    <property type="entry name" value="CHEW"/>
    <property type="match status" value="1"/>
</dbReference>
<dbReference type="InterPro" id="IPR004358">
    <property type="entry name" value="Sig_transdc_His_kin-like_C"/>
</dbReference>
<gene>
    <name evidence="17" type="ORF">NJU99_07955</name>
</gene>
<dbReference type="Pfam" id="PF01584">
    <property type="entry name" value="CheW"/>
    <property type="match status" value="1"/>
</dbReference>
<dbReference type="InterPro" id="IPR036890">
    <property type="entry name" value="HATPase_C_sf"/>
</dbReference>
<dbReference type="Pfam" id="PF01627">
    <property type="entry name" value="Hpt"/>
    <property type="match status" value="1"/>
</dbReference>
<evidence type="ECO:0000256" key="13">
    <source>
        <dbReference type="SAM" id="MobiDB-lite"/>
    </source>
</evidence>
<dbReference type="InterPro" id="IPR004105">
    <property type="entry name" value="CheA-like_dim"/>
</dbReference>
<dbReference type="Proteomes" id="UP001060012">
    <property type="component" value="Chromosome"/>
</dbReference>
<dbReference type="PANTHER" id="PTHR43395:SF10">
    <property type="entry name" value="CHEMOTAXIS PROTEIN CHEA"/>
    <property type="match status" value="1"/>
</dbReference>
<dbReference type="SMART" id="SM00260">
    <property type="entry name" value="CheW"/>
    <property type="match status" value="1"/>
</dbReference>
<keyword evidence="18" id="KW-1185">Reference proteome</keyword>
<keyword evidence="10" id="KW-0902">Two-component regulatory system</keyword>
<dbReference type="SUPFAM" id="SSF55874">
    <property type="entry name" value="ATPase domain of HSP90 chaperone/DNA topoisomerase II/histidine kinase"/>
    <property type="match status" value="1"/>
</dbReference>
<evidence type="ECO:0000256" key="6">
    <source>
        <dbReference type="ARBA" id="ARBA00022679"/>
    </source>
</evidence>
<comment type="catalytic activity">
    <reaction evidence="1">
        <text>ATP + protein L-histidine = ADP + protein N-phospho-L-histidine.</text>
        <dbReference type="EC" id="2.7.13.3"/>
    </reaction>
</comment>
<dbReference type="SUPFAM" id="SSF47226">
    <property type="entry name" value="Histidine-containing phosphotransfer domain, HPT domain"/>
    <property type="match status" value="1"/>
</dbReference>
<feature type="domain" description="Histidine kinase" evidence="14">
    <location>
        <begin position="312"/>
        <end position="566"/>
    </location>
</feature>
<feature type="compositionally biased region" description="Basic and acidic residues" evidence="13">
    <location>
        <begin position="254"/>
        <end position="284"/>
    </location>
</feature>
<dbReference type="SMART" id="SM00073">
    <property type="entry name" value="HPT"/>
    <property type="match status" value="1"/>
</dbReference>
<evidence type="ECO:0000256" key="11">
    <source>
        <dbReference type="ARBA" id="ARBA00035100"/>
    </source>
</evidence>
<dbReference type="InterPro" id="IPR036641">
    <property type="entry name" value="HPT_dom_sf"/>
</dbReference>
<feature type="modified residue" description="Phosphohistidine" evidence="12">
    <location>
        <position position="49"/>
    </location>
</feature>
<dbReference type="CDD" id="cd00088">
    <property type="entry name" value="HPT"/>
    <property type="match status" value="1"/>
</dbReference>
<evidence type="ECO:0000256" key="8">
    <source>
        <dbReference type="ARBA" id="ARBA00022777"/>
    </source>
</evidence>
<evidence type="ECO:0000256" key="12">
    <source>
        <dbReference type="PROSITE-ProRule" id="PRU00110"/>
    </source>
</evidence>
<evidence type="ECO:0000256" key="5">
    <source>
        <dbReference type="ARBA" id="ARBA00022553"/>
    </source>
</evidence>
<evidence type="ECO:0000256" key="3">
    <source>
        <dbReference type="ARBA" id="ARBA00021495"/>
    </source>
</evidence>
<proteinExistence type="predicted"/>
<dbReference type="EMBL" id="CP100595">
    <property type="protein sequence ID" value="UTJ05205.1"/>
    <property type="molecule type" value="Genomic_DNA"/>
</dbReference>
<dbReference type="InterPro" id="IPR036061">
    <property type="entry name" value="CheW-like_dom_sf"/>
</dbReference>
<dbReference type="InterPro" id="IPR051315">
    <property type="entry name" value="Bact_Chemotaxis_CheA"/>
</dbReference>
<sequence>MSFDISKYREMFLEEAEELFESADNVLLEAETNGSLTDDEMGQLFRDVHTLKGSGASVELTKFAEFTHDVENMMDKLRNHEIEFIPEMASTLIDGLDVMREILDLEVAEDLTKDTFTDMTTDLLEEIRAYSSGNAPVAKEEPKVQEVQVAKEEPKEEIKSVDHIEIDNDNIGFFDDDLNEQKNSNAYGIFEDDSIDEAHKNYGFFDDELEELAESMDDSQEDMVDTNDDREDFGFFDDVPSITPDSVMETNSVEQKEEPVKTAEVAKVEPKKEVAKTVEVENKESTPVASEPKKDRPTRKPRDQKEGAKKSAASSNIRVNLDKIDLLMNNVGDLVITNAMLTQFATTIEGAKTRNSVLERLELLERHIRDMQDSIMSIRMVPMESIYSKFPKVVRDISRKLGKKVEFIHYGDNVEIDKAMIEGLTDPLMHIIRNSLDHGLETTEQRVESGKSEVGSITISAEQANGQMIITIEDDGRGINAEKVALKALDNGQIDENQFKSMNDKEKAMLVFGAGVSTADEITDISGRGVGMDVVRTNIHKLGGAIELDTSVGVGTTITIMLPLTLAILDGLDIAVGDKKYILPLSSIVESLQPSADMIKKIGDGTQDLLMLREEFIPVVRLHDLFGITKSFDKLEEGMLIVVKSSNTKVALSIDEFLNQHQVVVKPLDKNFRSVQGIGAATVRGDGSIGLILDVVGIINAQIKREKDMSFARKAS</sequence>
<dbReference type="PROSITE" id="PS50894">
    <property type="entry name" value="HPT"/>
    <property type="match status" value="1"/>
</dbReference>
<evidence type="ECO:0000256" key="4">
    <source>
        <dbReference type="ARBA" id="ARBA00022500"/>
    </source>
</evidence>
<accession>A0ABY5E0H0</accession>
<dbReference type="PROSITE" id="PS50109">
    <property type="entry name" value="HIS_KIN"/>
    <property type="match status" value="1"/>
</dbReference>
<keyword evidence="8" id="KW-0418">Kinase</keyword>
<dbReference type="InterPro" id="IPR003594">
    <property type="entry name" value="HATPase_dom"/>
</dbReference>
<dbReference type="EC" id="2.7.13.3" evidence="2"/>
<evidence type="ECO:0000313" key="17">
    <source>
        <dbReference type="EMBL" id="UTJ05205.1"/>
    </source>
</evidence>
<keyword evidence="7" id="KW-0547">Nucleotide-binding</keyword>
<dbReference type="InterPro" id="IPR037006">
    <property type="entry name" value="CheA-like_homodim_sf"/>
</dbReference>
<dbReference type="Pfam" id="PF02895">
    <property type="entry name" value="H-kinase_dim"/>
    <property type="match status" value="1"/>
</dbReference>
<dbReference type="Gene3D" id="3.30.565.10">
    <property type="entry name" value="Histidine kinase-like ATPase, C-terminal domain"/>
    <property type="match status" value="1"/>
</dbReference>
<feature type="region of interest" description="Disordered" evidence="13">
    <location>
        <begin position="236"/>
        <end position="314"/>
    </location>
</feature>
<evidence type="ECO:0000256" key="2">
    <source>
        <dbReference type="ARBA" id="ARBA00012438"/>
    </source>
</evidence>
<dbReference type="Pfam" id="PF02518">
    <property type="entry name" value="HATPase_c"/>
    <property type="match status" value="1"/>
</dbReference>
<feature type="domain" description="CheW-like" evidence="15">
    <location>
        <begin position="568"/>
        <end position="704"/>
    </location>
</feature>
<evidence type="ECO:0000256" key="7">
    <source>
        <dbReference type="ARBA" id="ARBA00022741"/>
    </source>
</evidence>
<dbReference type="SUPFAM" id="SSF50341">
    <property type="entry name" value="CheW-like"/>
    <property type="match status" value="1"/>
</dbReference>
<evidence type="ECO:0000313" key="18">
    <source>
        <dbReference type="Proteomes" id="UP001060012"/>
    </source>
</evidence>
<dbReference type="InterPro" id="IPR008207">
    <property type="entry name" value="Sig_transdc_His_kin_Hpt_dom"/>
</dbReference>
<keyword evidence="6" id="KW-0808">Transferase</keyword>
<dbReference type="PRINTS" id="PR00344">
    <property type="entry name" value="BCTRLSENSOR"/>
</dbReference>
<dbReference type="Gene3D" id="2.30.30.40">
    <property type="entry name" value="SH3 Domains"/>
    <property type="match status" value="1"/>
</dbReference>
<dbReference type="InterPro" id="IPR036097">
    <property type="entry name" value="HisK_dim/P_sf"/>
</dbReference>